<name>A0A233V6M8_FINMA</name>
<feature type="domain" description="Aldehyde oxidase/xanthine dehydrogenase a/b hammerhead" evidence="3">
    <location>
        <begin position="19"/>
        <end position="131"/>
    </location>
</feature>
<evidence type="ECO:0000256" key="2">
    <source>
        <dbReference type="ARBA" id="ARBA00023002"/>
    </source>
</evidence>
<evidence type="ECO:0000313" key="5">
    <source>
        <dbReference type="Proteomes" id="UP000215413"/>
    </source>
</evidence>
<proteinExistence type="predicted"/>
<dbReference type="InterPro" id="IPR000674">
    <property type="entry name" value="Ald_Oxase/Xan_DH_a/b"/>
</dbReference>
<dbReference type="PANTHER" id="PTHR11908">
    <property type="entry name" value="XANTHINE DEHYDROGENASE"/>
    <property type="match status" value="1"/>
</dbReference>
<dbReference type="InterPro" id="IPR037165">
    <property type="entry name" value="AldOxase/xan_DH_Mopterin-bd_sf"/>
</dbReference>
<dbReference type="EMBL" id="NDYC01000015">
    <property type="protein sequence ID" value="OXZ28047.1"/>
    <property type="molecule type" value="Genomic_DNA"/>
</dbReference>
<dbReference type="SMART" id="SM01008">
    <property type="entry name" value="Ald_Xan_dh_C"/>
    <property type="match status" value="1"/>
</dbReference>
<evidence type="ECO:0000259" key="3">
    <source>
        <dbReference type="SMART" id="SM01008"/>
    </source>
</evidence>
<dbReference type="Gene3D" id="3.90.1170.50">
    <property type="entry name" value="Aldehyde oxidase/xanthine dehydrogenase, a/b hammerhead"/>
    <property type="match status" value="1"/>
</dbReference>
<dbReference type="Pfam" id="PF02738">
    <property type="entry name" value="MoCoBD_1"/>
    <property type="match status" value="1"/>
</dbReference>
<protein>
    <submittedName>
        <fullName evidence="4">Aldehyde oxidase</fullName>
    </submittedName>
</protein>
<sequence length="759" mass="84546">MMMKINKDFKKIDSSSLVTGKPVYTEDLKDPNALIIKLMRSPYARCEILEIDKSRAEAMDGIVAVYTYEDVFDNKFTLAGQSYPEPSPYDMSILSKEIRYMREPIAIVVGINEKVCNQAMKRIKIKYDVKEPLLDYTKAIDNEIVVHEEDVFFNGPTKVFGYDTKRNLVGEKKESWGEDVDKVMSECDVVLEDTFTTKAQAHCMMETYRSYCYMDQFDRLCCISSTQVPFHIKRQLSVALGISDSRIRIIKPRVGGGFGGKQTSVTEIYPGFVTLKTGKPSILVFDREETFEASNSRHQMKVKVKIGSKKDGTIEACDIYALSDQGAYGYHAFTTLNLVGNKTLPLYSRMRAARFFGQVVYTNKLPGGAFRGYGAVQGTFALESMVNKLAKELNMDPVELRLKNTVREGEKTLAYGIDVKSCKLNECIEKAREMIEWDKYYPFKEEEDKIISVGMAIAQQGSGIQNVDTSTVEVRLNEQGDYTLLMSPTDVGQGTDSIMVNLANEVLQCGMDNIIPIIADTDITPFDPGSYASSGVYITGSAVVRACENLLNKIKKRVAMRFETSVEWLEIRDQAVYLQNKKLIAIKDLARDLSTGPNGMQLIGVGNFDSKTSPPPYMAGFVKISIDKLTGEIKVEDYAAVVDCGTVMNTKLATVQVEGGIGQSIGYALYEDSLWDDEGRLKEHSFISYNLPSRKDIGNIHVDFCESYEPTGPFGAKSIGEIVSNTPAPAINGAILNALGCTFDTLPIKAEDVLLKMYE</sequence>
<dbReference type="AlphaFoldDB" id="A0A233V6M8"/>
<organism evidence="4 5">
    <name type="scientific">Finegoldia magna</name>
    <name type="common">Peptostreptococcus magnus</name>
    <dbReference type="NCBI Taxonomy" id="1260"/>
    <lineage>
        <taxon>Bacteria</taxon>
        <taxon>Bacillati</taxon>
        <taxon>Bacillota</taxon>
        <taxon>Tissierellia</taxon>
        <taxon>Tissierellales</taxon>
        <taxon>Peptoniphilaceae</taxon>
        <taxon>Finegoldia</taxon>
    </lineage>
</organism>
<dbReference type="SUPFAM" id="SSF54665">
    <property type="entry name" value="CO dehydrogenase molybdoprotein N-domain-like"/>
    <property type="match status" value="1"/>
</dbReference>
<dbReference type="Gene3D" id="3.30.365.10">
    <property type="entry name" value="Aldehyde oxidase/xanthine dehydrogenase, molybdopterin binding domain"/>
    <property type="match status" value="4"/>
</dbReference>
<dbReference type="InterPro" id="IPR036856">
    <property type="entry name" value="Ald_Oxase/Xan_DH_a/b_sf"/>
</dbReference>
<keyword evidence="1" id="KW-0500">Molybdenum</keyword>
<dbReference type="InterPro" id="IPR008274">
    <property type="entry name" value="AldOxase/xan_DH_MoCoBD1"/>
</dbReference>
<reference evidence="5" key="1">
    <citation type="submission" date="2017-04" db="EMBL/GenBank/DDBJ databases">
        <title>Finegoldia magna isolated from orthopedic joint implant-associated infections.</title>
        <authorList>
            <person name="Bjorklund S."/>
            <person name="Bruggemann H."/>
            <person name="Jensen A."/>
            <person name="Hellmark B."/>
            <person name="Soderquist B."/>
        </authorList>
    </citation>
    <scope>NUCLEOTIDE SEQUENCE [LARGE SCALE GENOMIC DNA]</scope>
    <source>
        <strain evidence="5">CCUG 54800</strain>
    </source>
</reference>
<accession>A0A233V6M8</accession>
<gene>
    <name evidence="4" type="ORF">B9N49_02870</name>
</gene>
<dbReference type="GO" id="GO:0005506">
    <property type="term" value="F:iron ion binding"/>
    <property type="evidence" value="ECO:0007669"/>
    <property type="project" value="InterPro"/>
</dbReference>
<dbReference type="SUPFAM" id="SSF56003">
    <property type="entry name" value="Molybdenum cofactor-binding domain"/>
    <property type="match status" value="1"/>
</dbReference>
<dbReference type="Proteomes" id="UP000215413">
    <property type="component" value="Unassembled WGS sequence"/>
</dbReference>
<dbReference type="InterPro" id="IPR016208">
    <property type="entry name" value="Ald_Oxase/xanthine_DH-like"/>
</dbReference>
<keyword evidence="2" id="KW-0560">Oxidoreductase</keyword>
<evidence type="ECO:0000313" key="4">
    <source>
        <dbReference type="EMBL" id="OXZ28047.1"/>
    </source>
</evidence>
<dbReference type="InterPro" id="IPR046867">
    <property type="entry name" value="AldOxase/xan_DH_MoCoBD2"/>
</dbReference>
<comment type="caution">
    <text evidence="4">The sequence shown here is derived from an EMBL/GenBank/DDBJ whole genome shotgun (WGS) entry which is preliminary data.</text>
</comment>
<dbReference type="Pfam" id="PF20256">
    <property type="entry name" value="MoCoBD_2"/>
    <property type="match status" value="1"/>
</dbReference>
<dbReference type="PANTHER" id="PTHR11908:SF132">
    <property type="entry name" value="ALDEHYDE OXIDASE 1-RELATED"/>
    <property type="match status" value="1"/>
</dbReference>
<evidence type="ECO:0000256" key="1">
    <source>
        <dbReference type="ARBA" id="ARBA00022505"/>
    </source>
</evidence>
<dbReference type="Pfam" id="PF01315">
    <property type="entry name" value="Ald_Xan_dh_C"/>
    <property type="match status" value="1"/>
</dbReference>
<dbReference type="GO" id="GO:0016491">
    <property type="term" value="F:oxidoreductase activity"/>
    <property type="evidence" value="ECO:0007669"/>
    <property type="project" value="UniProtKB-KW"/>
</dbReference>